<feature type="transmembrane region" description="Helical" evidence="8">
    <location>
        <begin position="441"/>
        <end position="466"/>
    </location>
</feature>
<dbReference type="Proteomes" id="UP000823749">
    <property type="component" value="Chromosome 9"/>
</dbReference>
<evidence type="ECO:0000256" key="7">
    <source>
        <dbReference type="ARBA" id="ARBA00044504"/>
    </source>
</evidence>
<keyword evidence="3" id="KW-0813">Transport</keyword>
<evidence type="ECO:0000256" key="6">
    <source>
        <dbReference type="ARBA" id="ARBA00023136"/>
    </source>
</evidence>
<feature type="transmembrane region" description="Helical" evidence="8">
    <location>
        <begin position="217"/>
        <end position="238"/>
    </location>
</feature>
<name>A0AAV6IV78_9ERIC</name>
<evidence type="ECO:0000313" key="9">
    <source>
        <dbReference type="EMBL" id="KAG5531074.1"/>
    </source>
</evidence>
<feature type="transmembrane region" description="Helical" evidence="8">
    <location>
        <begin position="370"/>
        <end position="389"/>
    </location>
</feature>
<dbReference type="GO" id="GO:0016020">
    <property type="term" value="C:membrane"/>
    <property type="evidence" value="ECO:0007669"/>
    <property type="project" value="UniProtKB-SubCell"/>
</dbReference>
<comment type="similarity">
    <text evidence="7">Belongs to the major facilitator superfamily. Phosphate:H(+) symporter (TC 2.A.1.9) family.</text>
</comment>
<evidence type="ECO:0000256" key="5">
    <source>
        <dbReference type="ARBA" id="ARBA00022989"/>
    </source>
</evidence>
<comment type="similarity">
    <text evidence="2">Belongs to the major facilitator superfamily. Folate-biopterin transporter (TC 2.A.71) family.</text>
</comment>
<gene>
    <name evidence="9" type="ORF">RHGRI_025885</name>
</gene>
<dbReference type="InterPro" id="IPR004324">
    <property type="entry name" value="FBT"/>
</dbReference>
<dbReference type="AlphaFoldDB" id="A0AAV6IV78"/>
<dbReference type="Gene3D" id="1.20.1250.20">
    <property type="entry name" value="MFS general substrate transporter like domains"/>
    <property type="match status" value="1"/>
</dbReference>
<feature type="transmembrane region" description="Helical" evidence="8">
    <location>
        <begin position="473"/>
        <end position="493"/>
    </location>
</feature>
<feature type="transmembrane region" description="Helical" evidence="8">
    <location>
        <begin position="308"/>
        <end position="327"/>
    </location>
</feature>
<dbReference type="PANTHER" id="PTHR31585">
    <property type="entry name" value="FOLATE-BIOPTERIN TRANSPORTER 1, CHLOROPLASTIC"/>
    <property type="match status" value="1"/>
</dbReference>
<dbReference type="NCBIfam" id="TIGR00788">
    <property type="entry name" value="fbt"/>
    <property type="match status" value="1"/>
</dbReference>
<comment type="caution">
    <text evidence="9">The sequence shown here is derived from an EMBL/GenBank/DDBJ whole genome shotgun (WGS) entry which is preliminary data.</text>
</comment>
<accession>A0AAV6IV78</accession>
<feature type="transmembrane region" description="Helical" evidence="8">
    <location>
        <begin position="150"/>
        <end position="170"/>
    </location>
</feature>
<reference evidence="9" key="1">
    <citation type="submission" date="2020-08" db="EMBL/GenBank/DDBJ databases">
        <title>Plant Genome Project.</title>
        <authorList>
            <person name="Zhang R.-G."/>
        </authorList>
    </citation>
    <scope>NUCLEOTIDE SEQUENCE</scope>
    <source>
        <strain evidence="9">WSP0</strain>
        <tissue evidence="9">Leaf</tissue>
    </source>
</reference>
<evidence type="ECO:0000256" key="2">
    <source>
        <dbReference type="ARBA" id="ARBA00007015"/>
    </source>
</evidence>
<keyword evidence="5 8" id="KW-1133">Transmembrane helix</keyword>
<evidence type="ECO:0000256" key="1">
    <source>
        <dbReference type="ARBA" id="ARBA00004141"/>
    </source>
</evidence>
<proteinExistence type="inferred from homology"/>
<feature type="transmembrane region" description="Helical" evidence="8">
    <location>
        <begin position="245"/>
        <end position="264"/>
    </location>
</feature>
<evidence type="ECO:0000256" key="8">
    <source>
        <dbReference type="SAM" id="Phobius"/>
    </source>
</evidence>
<dbReference type="SUPFAM" id="SSF103473">
    <property type="entry name" value="MFS general substrate transporter"/>
    <property type="match status" value="1"/>
</dbReference>
<keyword evidence="4 8" id="KW-0812">Transmembrane</keyword>
<organism evidence="9 10">
    <name type="scientific">Rhododendron griersonianum</name>
    <dbReference type="NCBI Taxonomy" id="479676"/>
    <lineage>
        <taxon>Eukaryota</taxon>
        <taxon>Viridiplantae</taxon>
        <taxon>Streptophyta</taxon>
        <taxon>Embryophyta</taxon>
        <taxon>Tracheophyta</taxon>
        <taxon>Spermatophyta</taxon>
        <taxon>Magnoliopsida</taxon>
        <taxon>eudicotyledons</taxon>
        <taxon>Gunneridae</taxon>
        <taxon>Pentapetalae</taxon>
        <taxon>asterids</taxon>
        <taxon>Ericales</taxon>
        <taxon>Ericaceae</taxon>
        <taxon>Ericoideae</taxon>
        <taxon>Rhodoreae</taxon>
        <taxon>Rhododendron</taxon>
    </lineage>
</organism>
<keyword evidence="10" id="KW-1185">Reference proteome</keyword>
<sequence>MIYPLVSNGIPLIPLVLAIQNPPQRPSFPFLRPIRCSNKPNPKTLIINPIRTNPDEVLPINSKKNKAYEERKGFSQVGIRKMLVLCGFGYWVQGFRGFSWLGLSFHMAHNLNFDPSTLQLVQNTGNLPMAIKPLYGILSDALYIGGAHRIPYICIGVLLQVLSWGSLALIPFAREALPTLMGCVLLSNLGASITEVAKDALVAEYGQKQKINGLQSYAFMALAAGGILGNLLGGFFLLKTQEPKSIFLIFTLLLALQFAISLATREDSLGLPQPSPNSLEKRSISVSIRKQYSDLLMVISDESISRPLIWIVVSIATVPILSGSIFCYQIQCLHLDPSIIGMSRVTGQLMLLAITLLYDRCWKTVSMRKLIGLVQILYAASLLLDLVLVKQINLKLGIPNWVFALCFSGVAETITQFKLLPFQVLFASLAPPGCEGSLTSLLASAMCLASIVGGFLGVGLASLLGITSGDYSSLPVGIVVQFLAALVPLGWIYHVSSSQPVVETEKKSGKSKRTRRNRRVGRVVFASVFDYRRERESELHK</sequence>
<keyword evidence="6 8" id="KW-0472">Membrane</keyword>
<protein>
    <recommendedName>
        <fullName evidence="11">FBT8</fullName>
    </recommendedName>
</protein>
<dbReference type="InterPro" id="IPR039309">
    <property type="entry name" value="BT1"/>
</dbReference>
<evidence type="ECO:0000256" key="3">
    <source>
        <dbReference type="ARBA" id="ARBA00022448"/>
    </source>
</evidence>
<dbReference type="Pfam" id="PF03092">
    <property type="entry name" value="BT1"/>
    <property type="match status" value="1"/>
</dbReference>
<dbReference type="EMBL" id="JACTNZ010000009">
    <property type="protein sequence ID" value="KAG5531074.1"/>
    <property type="molecule type" value="Genomic_DNA"/>
</dbReference>
<dbReference type="InterPro" id="IPR036259">
    <property type="entry name" value="MFS_trans_sf"/>
</dbReference>
<evidence type="ECO:0000256" key="4">
    <source>
        <dbReference type="ARBA" id="ARBA00022692"/>
    </source>
</evidence>
<dbReference type="PANTHER" id="PTHR31585:SF12">
    <property type="entry name" value="FOLATE-BIOPTERIN TRANSPORTER 9, CHLOROPLASTIC-RELATED"/>
    <property type="match status" value="1"/>
</dbReference>
<comment type="subcellular location">
    <subcellularLocation>
        <location evidence="1">Membrane</location>
        <topology evidence="1">Multi-pass membrane protein</topology>
    </subcellularLocation>
</comment>
<evidence type="ECO:0000313" key="10">
    <source>
        <dbReference type="Proteomes" id="UP000823749"/>
    </source>
</evidence>
<evidence type="ECO:0008006" key="11">
    <source>
        <dbReference type="Google" id="ProtNLM"/>
    </source>
</evidence>